<dbReference type="Proteomes" id="UP000242715">
    <property type="component" value="Unassembled WGS sequence"/>
</dbReference>
<sequence>MLTLLNLPKKNGARGSMNNLKPPQRKLNLYPHRREKRKERRRKKKGNLKEKKNLRKTWQVLKTPKCKNNLQPLEKKLPKRRKKKHKKSHSKSGLSIANTSAPTVETKDAPEGQLDPTNGEAQANGEEISPPVKEVEDTGIPKQVTPPKANESSPPKTTAEGDTGNMAGSSIAKNAQPQMDPSTNANVAATVTPATTQNILQETSLVEETIIEPPNQALNEVNIVVTEAGGDGEEKQSNEGEHSSTKDHHQPDPENEEESYDVTDDFLNSSAEFLLPSHVLQSVKSLAPEDALAKLLDTYGTNMPIANDKRQELQREQESLELQFRKDVIEGNMLTYVETDPTLYFNHKSLFHKLQTRPISEAFSLQVTQAENFLDQYARNFQHFTKTTNALNDQITARAKHYNLASRENAEVNNMKAASTRAFLQIIACEDNIARWRTEIRELEGKIAQEEETEKLLADKAVEVPRTIIEDKEKLGIQHYSEAIRVGLEVNRLAGEKNALQGKLTHTKGLYDQFRRAHL</sequence>
<name>A0A2Z6MZT5_TRISU</name>
<reference evidence="4" key="1">
    <citation type="journal article" date="2017" name="Front. Plant Sci.">
        <title>Climate Clever Clovers: New Paradigm to Reduce the Environmental Footprint of Ruminants by Breeding Low Methanogenic Forages Utilizing Haplotype Variation.</title>
        <authorList>
            <person name="Kaur P."/>
            <person name="Appels R."/>
            <person name="Bayer P.E."/>
            <person name="Keeble-Gagnere G."/>
            <person name="Wang J."/>
            <person name="Hirakawa H."/>
            <person name="Shirasawa K."/>
            <person name="Vercoe P."/>
            <person name="Stefanova K."/>
            <person name="Durmic Z."/>
            <person name="Nichols P."/>
            <person name="Revell C."/>
            <person name="Isobe S.N."/>
            <person name="Edwards D."/>
            <person name="Erskine W."/>
        </authorList>
    </citation>
    <scope>NUCLEOTIDE SEQUENCE [LARGE SCALE GENOMIC DNA]</scope>
    <source>
        <strain evidence="4">cv. Daliak</strain>
    </source>
</reference>
<dbReference type="OrthoDB" id="10620427at2759"/>
<evidence type="ECO:0000313" key="4">
    <source>
        <dbReference type="Proteomes" id="UP000242715"/>
    </source>
</evidence>
<keyword evidence="4" id="KW-1185">Reference proteome</keyword>
<keyword evidence="1" id="KW-0175">Coiled coil</keyword>
<organism evidence="3 4">
    <name type="scientific">Trifolium subterraneum</name>
    <name type="common">Subterranean clover</name>
    <dbReference type="NCBI Taxonomy" id="3900"/>
    <lineage>
        <taxon>Eukaryota</taxon>
        <taxon>Viridiplantae</taxon>
        <taxon>Streptophyta</taxon>
        <taxon>Embryophyta</taxon>
        <taxon>Tracheophyta</taxon>
        <taxon>Spermatophyta</taxon>
        <taxon>Magnoliopsida</taxon>
        <taxon>eudicotyledons</taxon>
        <taxon>Gunneridae</taxon>
        <taxon>Pentapetalae</taxon>
        <taxon>rosids</taxon>
        <taxon>fabids</taxon>
        <taxon>Fabales</taxon>
        <taxon>Fabaceae</taxon>
        <taxon>Papilionoideae</taxon>
        <taxon>50 kb inversion clade</taxon>
        <taxon>NPAAA clade</taxon>
        <taxon>Hologalegina</taxon>
        <taxon>IRL clade</taxon>
        <taxon>Trifolieae</taxon>
        <taxon>Trifolium</taxon>
    </lineage>
</organism>
<evidence type="ECO:0000256" key="1">
    <source>
        <dbReference type="SAM" id="Coils"/>
    </source>
</evidence>
<feature type="region of interest" description="Disordered" evidence="2">
    <location>
        <begin position="1"/>
        <end position="184"/>
    </location>
</feature>
<gene>
    <name evidence="3" type="ORF">TSUD_322770</name>
</gene>
<protein>
    <submittedName>
        <fullName evidence="3">Uncharacterized protein</fullName>
    </submittedName>
</protein>
<dbReference type="AlphaFoldDB" id="A0A2Z6MZT5"/>
<feature type="compositionally biased region" description="Basic residues" evidence="2">
    <location>
        <begin position="77"/>
        <end position="90"/>
    </location>
</feature>
<feature type="compositionally biased region" description="Polar residues" evidence="2">
    <location>
        <begin position="166"/>
        <end position="182"/>
    </location>
</feature>
<feature type="region of interest" description="Disordered" evidence="2">
    <location>
        <begin position="230"/>
        <end position="261"/>
    </location>
</feature>
<evidence type="ECO:0000256" key="2">
    <source>
        <dbReference type="SAM" id="MobiDB-lite"/>
    </source>
</evidence>
<evidence type="ECO:0000313" key="3">
    <source>
        <dbReference type="EMBL" id="GAU24669.1"/>
    </source>
</evidence>
<dbReference type="EMBL" id="DF973295">
    <property type="protein sequence ID" value="GAU24669.1"/>
    <property type="molecule type" value="Genomic_DNA"/>
</dbReference>
<accession>A0A2Z6MZT5</accession>
<feature type="compositionally biased region" description="Basic and acidic residues" evidence="2">
    <location>
        <begin position="232"/>
        <end position="252"/>
    </location>
</feature>
<feature type="compositionally biased region" description="Basic residues" evidence="2">
    <location>
        <begin position="31"/>
        <end position="46"/>
    </location>
</feature>
<feature type="compositionally biased region" description="Polar residues" evidence="2">
    <location>
        <begin position="92"/>
        <end position="103"/>
    </location>
</feature>
<feature type="coiled-coil region" evidence="1">
    <location>
        <begin position="426"/>
        <end position="460"/>
    </location>
</feature>
<proteinExistence type="predicted"/>